<dbReference type="GO" id="GO:0003677">
    <property type="term" value="F:DNA binding"/>
    <property type="evidence" value="ECO:0007669"/>
    <property type="project" value="UniProtKB-KW"/>
</dbReference>
<dbReference type="PRINTS" id="PR00038">
    <property type="entry name" value="HTHLUXR"/>
</dbReference>
<keyword evidence="3" id="KW-0238">DNA-binding</keyword>
<gene>
    <name evidence="8" type="ORF">GLW07_19790</name>
</gene>
<dbReference type="SMART" id="SM00421">
    <property type="entry name" value="HTH_LUXR"/>
    <property type="match status" value="1"/>
</dbReference>
<organism evidence="8 9">
    <name type="scientific">Guptibacillus hwajinpoensis</name>
    <dbReference type="NCBI Taxonomy" id="208199"/>
    <lineage>
        <taxon>Bacteria</taxon>
        <taxon>Bacillati</taxon>
        <taxon>Bacillota</taxon>
        <taxon>Bacilli</taxon>
        <taxon>Bacillales</taxon>
        <taxon>Guptibacillaceae</taxon>
        <taxon>Guptibacillus</taxon>
    </lineage>
</organism>
<dbReference type="Gene3D" id="3.40.50.2300">
    <property type="match status" value="1"/>
</dbReference>
<keyword evidence="2" id="KW-0805">Transcription regulation</keyword>
<feature type="domain" description="HTH luxR-type" evidence="6">
    <location>
        <begin position="148"/>
        <end position="213"/>
    </location>
</feature>
<dbReference type="PANTHER" id="PTHR43214">
    <property type="entry name" value="TWO-COMPONENT RESPONSE REGULATOR"/>
    <property type="match status" value="1"/>
</dbReference>
<evidence type="ECO:0000256" key="3">
    <source>
        <dbReference type="ARBA" id="ARBA00023125"/>
    </source>
</evidence>
<accession>A0A845F4I6</accession>
<dbReference type="GO" id="GO:0005737">
    <property type="term" value="C:cytoplasm"/>
    <property type="evidence" value="ECO:0007669"/>
    <property type="project" value="UniProtKB-SubCell"/>
</dbReference>
<evidence type="ECO:0000256" key="4">
    <source>
        <dbReference type="ARBA" id="ARBA00023163"/>
    </source>
</evidence>
<feature type="domain" description="Response regulatory" evidence="7">
    <location>
        <begin position="6"/>
        <end position="122"/>
    </location>
</feature>
<dbReference type="InterPro" id="IPR011006">
    <property type="entry name" value="CheY-like_superfamily"/>
</dbReference>
<dbReference type="SUPFAM" id="SSF52172">
    <property type="entry name" value="CheY-like"/>
    <property type="match status" value="1"/>
</dbReference>
<sequence>MERKIKLLLADDHLMVRKGLRFFLETQQDIEIIGEAANGTDAVKLAKELNPDVILMDLVMPEMDGIEATKQLKKSLPHIKIIILTSFSDQDHVLPAIRAGAEGYQLKDIDPDELIHTIREANLGNRHLHPLATNQLMSHLTQKSPAEEERKLSLLTPREKDVLKEITLGKSNKEIASALYITEKTVKTHVSSILSKLNFHDRTQAALYATKVNWFKDS</sequence>
<dbReference type="PROSITE" id="PS50043">
    <property type="entry name" value="HTH_LUXR_2"/>
    <property type="match status" value="1"/>
</dbReference>
<dbReference type="InterPro" id="IPR000792">
    <property type="entry name" value="Tscrpt_reg_LuxR_C"/>
</dbReference>
<dbReference type="SUPFAM" id="SSF46894">
    <property type="entry name" value="C-terminal effector domain of the bipartite response regulators"/>
    <property type="match status" value="1"/>
</dbReference>
<dbReference type="InterPro" id="IPR058245">
    <property type="entry name" value="NreC/VraR/RcsB-like_REC"/>
</dbReference>
<evidence type="ECO:0000259" key="7">
    <source>
        <dbReference type="PROSITE" id="PS50110"/>
    </source>
</evidence>
<evidence type="ECO:0000313" key="9">
    <source>
        <dbReference type="Proteomes" id="UP000447833"/>
    </source>
</evidence>
<dbReference type="PANTHER" id="PTHR43214:SF43">
    <property type="entry name" value="TWO-COMPONENT RESPONSE REGULATOR"/>
    <property type="match status" value="1"/>
</dbReference>
<dbReference type="GO" id="GO:0000160">
    <property type="term" value="P:phosphorelay signal transduction system"/>
    <property type="evidence" value="ECO:0007669"/>
    <property type="project" value="InterPro"/>
</dbReference>
<dbReference type="Pfam" id="PF00196">
    <property type="entry name" value="GerE"/>
    <property type="match status" value="1"/>
</dbReference>
<evidence type="ECO:0000259" key="6">
    <source>
        <dbReference type="PROSITE" id="PS50043"/>
    </source>
</evidence>
<comment type="caution">
    <text evidence="8">The sequence shown here is derived from an EMBL/GenBank/DDBJ whole genome shotgun (WGS) entry which is preliminary data.</text>
</comment>
<keyword evidence="1 5" id="KW-0597">Phosphoprotein</keyword>
<dbReference type="Proteomes" id="UP000447833">
    <property type="component" value="Unassembled WGS sequence"/>
</dbReference>
<dbReference type="CDD" id="cd17535">
    <property type="entry name" value="REC_NarL-like"/>
    <property type="match status" value="1"/>
</dbReference>
<dbReference type="InterPro" id="IPR039420">
    <property type="entry name" value="WalR-like"/>
</dbReference>
<dbReference type="CDD" id="cd06170">
    <property type="entry name" value="LuxR_C_like"/>
    <property type="match status" value="1"/>
</dbReference>
<dbReference type="AlphaFoldDB" id="A0A845F4I6"/>
<evidence type="ECO:0000256" key="5">
    <source>
        <dbReference type="PROSITE-ProRule" id="PRU00169"/>
    </source>
</evidence>
<evidence type="ECO:0000256" key="1">
    <source>
        <dbReference type="ARBA" id="ARBA00022553"/>
    </source>
</evidence>
<name>A0A845F4I6_9BACL</name>
<dbReference type="SMART" id="SM00448">
    <property type="entry name" value="REC"/>
    <property type="match status" value="1"/>
</dbReference>
<feature type="modified residue" description="4-aspartylphosphate" evidence="5">
    <location>
        <position position="57"/>
    </location>
</feature>
<evidence type="ECO:0000313" key="8">
    <source>
        <dbReference type="EMBL" id="MYL65606.1"/>
    </source>
</evidence>
<dbReference type="GO" id="GO:0006355">
    <property type="term" value="P:regulation of DNA-templated transcription"/>
    <property type="evidence" value="ECO:0007669"/>
    <property type="project" value="InterPro"/>
</dbReference>
<keyword evidence="4" id="KW-0804">Transcription</keyword>
<dbReference type="PROSITE" id="PS50110">
    <property type="entry name" value="RESPONSE_REGULATORY"/>
    <property type="match status" value="1"/>
</dbReference>
<protein>
    <submittedName>
        <fullName evidence="8">Response regulator</fullName>
    </submittedName>
</protein>
<proteinExistence type="predicted"/>
<evidence type="ECO:0000256" key="2">
    <source>
        <dbReference type="ARBA" id="ARBA00023015"/>
    </source>
</evidence>
<dbReference type="InterPro" id="IPR001789">
    <property type="entry name" value="Sig_transdc_resp-reg_receiver"/>
</dbReference>
<dbReference type="InterPro" id="IPR016032">
    <property type="entry name" value="Sig_transdc_resp-reg_C-effctor"/>
</dbReference>
<dbReference type="PROSITE" id="PS00622">
    <property type="entry name" value="HTH_LUXR_1"/>
    <property type="match status" value="1"/>
</dbReference>
<reference evidence="8 9" key="1">
    <citation type="submission" date="2019-11" db="EMBL/GenBank/DDBJ databases">
        <title>Genome sequences of 17 halophilic strains isolated from different environments.</title>
        <authorList>
            <person name="Furrow R.E."/>
        </authorList>
    </citation>
    <scope>NUCLEOTIDE SEQUENCE [LARGE SCALE GENOMIC DNA]</scope>
    <source>
        <strain evidence="8 9">22506_14_FS</strain>
    </source>
</reference>
<dbReference type="Pfam" id="PF00072">
    <property type="entry name" value="Response_reg"/>
    <property type="match status" value="1"/>
</dbReference>
<dbReference type="RefSeq" id="WP_160921111.1">
    <property type="nucleotide sequence ID" value="NZ_WMEY01000008.1"/>
</dbReference>
<dbReference type="EMBL" id="WMEY01000008">
    <property type="protein sequence ID" value="MYL65606.1"/>
    <property type="molecule type" value="Genomic_DNA"/>
</dbReference>